<proteinExistence type="inferred from homology"/>
<comment type="pathway">
    <text evidence="1">Antibiotic biosynthesis.</text>
</comment>
<reference evidence="4" key="1">
    <citation type="submission" date="2009-01" db="EMBL/GenBank/DDBJ databases">
        <title>Complete sequence of chromosome Cyanothece sp. PCC 7425.</title>
        <authorList>
            <consortium name="US DOE Joint Genome Institute"/>
            <person name="Lucas S."/>
            <person name="Copeland A."/>
            <person name="Lapidus A."/>
            <person name="Glavina del Rio T."/>
            <person name="Dalin E."/>
            <person name="Tice H."/>
            <person name="Bruce D."/>
            <person name="Goodwin L."/>
            <person name="Pitluck S."/>
            <person name="Sims D."/>
            <person name="Meineke L."/>
            <person name="Brettin T."/>
            <person name="Detter J.C."/>
            <person name="Han C."/>
            <person name="Larimer F."/>
            <person name="Land M."/>
            <person name="Hauser L."/>
            <person name="Kyrpides N."/>
            <person name="Ovchinnikova G."/>
            <person name="Liberton M."/>
            <person name="Stoeckel J."/>
            <person name="Banerjee A."/>
            <person name="Singh A."/>
            <person name="Page L."/>
            <person name="Sato H."/>
            <person name="Zhao L."/>
            <person name="Sherman L."/>
            <person name="Pakrasi H."/>
            <person name="Richardson P."/>
        </authorList>
    </citation>
    <scope>NUCLEOTIDE SEQUENCE</scope>
    <source>
        <strain evidence="4">PCC 7425</strain>
    </source>
</reference>
<dbReference type="OrthoDB" id="21825at2"/>
<accession>B8HWV4</accession>
<gene>
    <name evidence="4" type="ordered locus">Cyan7425_0871</name>
</gene>
<dbReference type="GO" id="GO:0016491">
    <property type="term" value="F:oxidoreductase activity"/>
    <property type="evidence" value="ECO:0007669"/>
    <property type="project" value="UniProtKB-KW"/>
</dbReference>
<dbReference type="InterPro" id="IPR044861">
    <property type="entry name" value="IPNS-like_FE2OG_OXY"/>
</dbReference>
<feature type="domain" description="Fe2OG dioxygenase" evidence="3">
    <location>
        <begin position="150"/>
        <end position="256"/>
    </location>
</feature>
<dbReference type="SUPFAM" id="SSF51197">
    <property type="entry name" value="Clavaminate synthase-like"/>
    <property type="match status" value="1"/>
</dbReference>
<evidence type="ECO:0000259" key="3">
    <source>
        <dbReference type="PROSITE" id="PS51471"/>
    </source>
</evidence>
<keyword evidence="2" id="KW-0479">Metal-binding</keyword>
<evidence type="ECO:0000256" key="2">
    <source>
        <dbReference type="RuleBase" id="RU003682"/>
    </source>
</evidence>
<dbReference type="eggNOG" id="COG3491">
    <property type="taxonomic scope" value="Bacteria"/>
</dbReference>
<dbReference type="InterPro" id="IPR027443">
    <property type="entry name" value="IPNS-like_sf"/>
</dbReference>
<dbReference type="KEGG" id="cyn:Cyan7425_0871"/>
<dbReference type="PROSITE" id="PS51471">
    <property type="entry name" value="FE2OG_OXY"/>
    <property type="match status" value="1"/>
</dbReference>
<dbReference type="PANTHER" id="PTHR47990">
    <property type="entry name" value="2-OXOGLUTARATE (2OG) AND FE(II)-DEPENDENT OXYGENASE SUPERFAMILY PROTEIN-RELATED"/>
    <property type="match status" value="1"/>
</dbReference>
<name>B8HWV4_CYAP4</name>
<keyword evidence="2" id="KW-0560">Oxidoreductase</keyword>
<organism evidence="4">
    <name type="scientific">Cyanothece sp. (strain PCC 7425 / ATCC 29141)</name>
    <dbReference type="NCBI Taxonomy" id="395961"/>
    <lineage>
        <taxon>Bacteria</taxon>
        <taxon>Bacillati</taxon>
        <taxon>Cyanobacteriota</taxon>
        <taxon>Cyanophyceae</taxon>
        <taxon>Gomontiellales</taxon>
        <taxon>Cyanothecaceae</taxon>
        <taxon>Cyanothece</taxon>
    </lineage>
</organism>
<dbReference type="AlphaFoldDB" id="B8HWV4"/>
<dbReference type="Pfam" id="PF03171">
    <property type="entry name" value="2OG-FeII_Oxy"/>
    <property type="match status" value="1"/>
</dbReference>
<dbReference type="HOGENOM" id="CLU_010119_6_3_3"/>
<dbReference type="EMBL" id="CP001344">
    <property type="protein sequence ID" value="ACL43257.1"/>
    <property type="molecule type" value="Genomic_DNA"/>
</dbReference>
<dbReference type="STRING" id="395961.Cyan7425_0871"/>
<sequence length="289" mass="32589">MSPFDLLPRIAYSDRDAPTQFAHSLHQTGFAILRDPPLPLQLVQAVYSEWATFFNSDHKYSYKFDPQRQAGFFPFQTEHAKDCDRPDLKEFYHLYQGEPLPAGISNRTWQLFDTLVNLAEELLGWIESHCPAQISQNFSVPLSAMITDSPENLLRLIHYPALSSEPDPGSLRAAAHEDVNLLTLLPAATATGLEIRDNQGNWYTVPSDRGDLVINVGDMLQLTSRGYYRSTTHRVVNPAGESLSQPRYSMPLFLHPRPEVVLAEGVTARAFLNQRLREIGLLNAEQSRA</sequence>
<keyword evidence="2" id="KW-0408">Iron</keyword>
<evidence type="ECO:0000256" key="1">
    <source>
        <dbReference type="ARBA" id="ARBA00004792"/>
    </source>
</evidence>
<comment type="similarity">
    <text evidence="2">Belongs to the iron/ascorbate-dependent oxidoreductase family.</text>
</comment>
<evidence type="ECO:0000313" key="4">
    <source>
        <dbReference type="EMBL" id="ACL43257.1"/>
    </source>
</evidence>
<dbReference type="GO" id="GO:0046872">
    <property type="term" value="F:metal ion binding"/>
    <property type="evidence" value="ECO:0007669"/>
    <property type="project" value="UniProtKB-KW"/>
</dbReference>
<dbReference type="Gene3D" id="2.60.120.330">
    <property type="entry name" value="B-lactam Antibiotic, Isopenicillin N Synthase, Chain"/>
    <property type="match status" value="1"/>
</dbReference>
<dbReference type="InterPro" id="IPR050231">
    <property type="entry name" value="Iron_ascorbate_oxido_reductase"/>
</dbReference>
<protein>
    <submittedName>
        <fullName evidence="4">2OG-Fe(II) oxygenase</fullName>
    </submittedName>
</protein>
<dbReference type="InterPro" id="IPR005123">
    <property type="entry name" value="Oxoglu/Fe-dep_dioxygenase_dom"/>
</dbReference>